<comment type="pathway">
    <text evidence="5">Purine metabolism; AMP biosynthesis via salvage pathway; AMP from ADP: step 1/1.</text>
</comment>
<organism evidence="8 9">
    <name type="scientific">Microcoleus anatoxicus PTRS2</name>
    <dbReference type="NCBI Taxonomy" id="2705321"/>
    <lineage>
        <taxon>Bacteria</taxon>
        <taxon>Bacillati</taxon>
        <taxon>Cyanobacteriota</taxon>
        <taxon>Cyanophyceae</taxon>
        <taxon>Oscillatoriophycideae</taxon>
        <taxon>Oscillatoriales</taxon>
        <taxon>Microcoleaceae</taxon>
        <taxon>Microcoleus</taxon>
        <taxon>Microcoleus anatoxicus</taxon>
    </lineage>
</organism>
<evidence type="ECO:0000256" key="7">
    <source>
        <dbReference type="RuleBase" id="RU003331"/>
    </source>
</evidence>
<comment type="domain">
    <text evidence="5">Consists of three domains, a large central CORE domain and two small peripheral domains, NMPbind and LID, which undergo movements during catalysis. The LID domain closes over the site of phosphoryl transfer upon ATP binding. Assembling and dissambling the active center during each catalytic cycle provides an effective means to prevent ATP hydrolysis.</text>
</comment>
<dbReference type="RefSeq" id="WP_340521119.1">
    <property type="nucleotide sequence ID" value="NZ_JBBLXS010000177.1"/>
</dbReference>
<accession>A0ABU8YNR8</accession>
<comment type="caution">
    <text evidence="8">The sequence shown here is derived from an EMBL/GenBank/DDBJ whole genome shotgun (WGS) entry which is preliminary data.</text>
</comment>
<keyword evidence="9" id="KW-1185">Reference proteome</keyword>
<gene>
    <name evidence="5" type="primary">adk</name>
    <name evidence="8" type="ORF">WMG39_14610</name>
</gene>
<evidence type="ECO:0000256" key="2">
    <source>
        <dbReference type="ARBA" id="ARBA00022727"/>
    </source>
</evidence>
<feature type="binding site" evidence="5">
    <location>
        <position position="134"/>
    </location>
    <ligand>
        <name>AMP</name>
        <dbReference type="ChEBI" id="CHEBI:456215"/>
    </ligand>
</feature>
<dbReference type="InterPro" id="IPR027417">
    <property type="entry name" value="P-loop_NTPase"/>
</dbReference>
<dbReference type="SUPFAM" id="SSF52540">
    <property type="entry name" value="P-loop containing nucleoside triphosphate hydrolases"/>
    <property type="match status" value="1"/>
</dbReference>
<evidence type="ECO:0000256" key="1">
    <source>
        <dbReference type="ARBA" id="ARBA00022679"/>
    </source>
</evidence>
<feature type="binding site" evidence="5">
    <location>
        <begin position="85"/>
        <end position="88"/>
    </location>
    <ligand>
        <name>AMP</name>
        <dbReference type="ChEBI" id="CHEBI:456215"/>
    </ligand>
</feature>
<comment type="catalytic activity">
    <reaction evidence="5 7">
        <text>AMP + ATP = 2 ADP</text>
        <dbReference type="Rhea" id="RHEA:12973"/>
        <dbReference type="ChEBI" id="CHEBI:30616"/>
        <dbReference type="ChEBI" id="CHEBI:456215"/>
        <dbReference type="ChEBI" id="CHEBI:456216"/>
        <dbReference type="EC" id="2.7.4.3"/>
    </reaction>
</comment>
<dbReference type="NCBIfam" id="NF011105">
    <property type="entry name" value="PRK14532.1"/>
    <property type="match status" value="1"/>
</dbReference>
<sequence length="195" mass="21854">MRIIFLGPNGAGKGTQAAIVAKNFGIHHISTGELLRQERKDKTDRGQKAQSYIDKGSLVPDSIVLDIVKEQLTKKEATPGWILDGFPRNVAQVGALDKLLRDLNQASCDCVINFDVPDSVLVQRLRKRAIKENRTDDTPEVIRRRIQIFQEETAPLINLYSEWLLLETINGFMSKEAVTSAIKEVLLEVKKSTKS</sequence>
<feature type="binding site" evidence="5">
    <location>
        <position position="92"/>
    </location>
    <ligand>
        <name>AMP</name>
        <dbReference type="ChEBI" id="CHEBI:456215"/>
    </ligand>
</feature>
<feature type="binding site" evidence="5">
    <location>
        <position position="145"/>
    </location>
    <ligand>
        <name>AMP</name>
        <dbReference type="ChEBI" id="CHEBI:456215"/>
    </ligand>
</feature>
<evidence type="ECO:0000256" key="4">
    <source>
        <dbReference type="ARBA" id="ARBA00022777"/>
    </source>
</evidence>
<dbReference type="EC" id="2.7.4.3" evidence="5 7"/>
<dbReference type="NCBIfam" id="NF001381">
    <property type="entry name" value="PRK00279.1-3"/>
    <property type="match status" value="1"/>
</dbReference>
<feature type="binding site" evidence="5">
    <location>
        <position position="36"/>
    </location>
    <ligand>
        <name>AMP</name>
        <dbReference type="ChEBI" id="CHEBI:456215"/>
    </ligand>
</feature>
<dbReference type="PRINTS" id="PR00094">
    <property type="entry name" value="ADENYLTKNASE"/>
</dbReference>
<protein>
    <recommendedName>
        <fullName evidence="5 7">Adenylate kinase</fullName>
        <shortName evidence="5">AK</shortName>
        <ecNumber evidence="5 7">2.7.4.3</ecNumber>
    </recommendedName>
    <alternativeName>
        <fullName evidence="5">ATP-AMP transphosphorylase</fullName>
    </alternativeName>
    <alternativeName>
        <fullName evidence="5">ATP:AMP phosphotransferase</fullName>
    </alternativeName>
    <alternativeName>
        <fullName evidence="5">Adenylate monophosphate kinase</fullName>
    </alternativeName>
</protein>
<evidence type="ECO:0000256" key="6">
    <source>
        <dbReference type="RuleBase" id="RU003330"/>
    </source>
</evidence>
<evidence type="ECO:0000256" key="5">
    <source>
        <dbReference type="HAMAP-Rule" id="MF_00235"/>
    </source>
</evidence>
<dbReference type="HAMAP" id="MF_00235">
    <property type="entry name" value="Adenylate_kinase_Adk"/>
    <property type="match status" value="1"/>
</dbReference>
<dbReference type="InterPro" id="IPR000850">
    <property type="entry name" value="Adenylat/UMP-CMP_kin"/>
</dbReference>
<evidence type="ECO:0000256" key="3">
    <source>
        <dbReference type="ARBA" id="ARBA00022741"/>
    </source>
</evidence>
<dbReference type="GO" id="GO:0004017">
    <property type="term" value="F:AMP kinase activity"/>
    <property type="evidence" value="ECO:0007669"/>
    <property type="project" value="UniProtKB-EC"/>
</dbReference>
<dbReference type="PANTHER" id="PTHR23359">
    <property type="entry name" value="NUCLEOTIDE KINASE"/>
    <property type="match status" value="1"/>
</dbReference>
<dbReference type="CDD" id="cd01428">
    <property type="entry name" value="ADK"/>
    <property type="match status" value="1"/>
</dbReference>
<dbReference type="Gene3D" id="3.40.50.300">
    <property type="entry name" value="P-loop containing nucleotide triphosphate hydrolases"/>
    <property type="match status" value="1"/>
</dbReference>
<dbReference type="NCBIfam" id="NF011104">
    <property type="entry name" value="PRK14531.1"/>
    <property type="match status" value="1"/>
</dbReference>
<feature type="binding site" evidence="5">
    <location>
        <begin position="57"/>
        <end position="59"/>
    </location>
    <ligand>
        <name>AMP</name>
        <dbReference type="ChEBI" id="CHEBI:456215"/>
    </ligand>
</feature>
<name>A0ABU8YNR8_9CYAN</name>
<proteinExistence type="inferred from homology"/>
<dbReference type="NCBIfam" id="NF011100">
    <property type="entry name" value="PRK14527.1"/>
    <property type="match status" value="1"/>
</dbReference>
<keyword evidence="5" id="KW-0963">Cytoplasm</keyword>
<dbReference type="PROSITE" id="PS00113">
    <property type="entry name" value="ADENYLATE_KINASE"/>
    <property type="match status" value="1"/>
</dbReference>
<dbReference type="InterPro" id="IPR033690">
    <property type="entry name" value="Adenylat_kinase_CS"/>
</dbReference>
<comment type="subunit">
    <text evidence="5 7">Monomer.</text>
</comment>
<keyword evidence="2 5" id="KW-0545">Nucleotide biosynthesis</keyword>
<comment type="subcellular location">
    <subcellularLocation>
        <location evidence="5 7">Cytoplasm</location>
    </subcellularLocation>
</comment>
<evidence type="ECO:0000313" key="8">
    <source>
        <dbReference type="EMBL" id="MEK0186070.1"/>
    </source>
</evidence>
<feature type="binding site" evidence="5">
    <location>
        <position position="173"/>
    </location>
    <ligand>
        <name>ATP</name>
        <dbReference type="ChEBI" id="CHEBI:30616"/>
    </ligand>
</feature>
<feature type="binding site" evidence="5">
    <location>
        <begin position="10"/>
        <end position="15"/>
    </location>
    <ligand>
        <name>ATP</name>
        <dbReference type="ChEBI" id="CHEBI:30616"/>
    </ligand>
</feature>
<comment type="similarity">
    <text evidence="5 6">Belongs to the adenylate kinase family.</text>
</comment>
<feature type="region of interest" description="NMP" evidence="5">
    <location>
        <begin position="30"/>
        <end position="59"/>
    </location>
</feature>
<reference evidence="8 9" key="1">
    <citation type="journal article" date="2020" name="Harmful Algae">
        <title>Molecular and morphological characterization of a novel dihydroanatoxin-a producing Microcoleus species (cyanobacteria) from the Russian River, California, USA.</title>
        <authorList>
            <person name="Conklin K.Y."/>
            <person name="Stancheva R."/>
            <person name="Otten T.G."/>
            <person name="Fadness R."/>
            <person name="Boyer G.L."/>
            <person name="Read B."/>
            <person name="Zhang X."/>
            <person name="Sheath R.G."/>
        </authorList>
    </citation>
    <scope>NUCLEOTIDE SEQUENCE [LARGE SCALE GENOMIC DNA]</scope>
    <source>
        <strain evidence="8 9">PTRS2</strain>
    </source>
</reference>
<keyword evidence="4 5" id="KW-0418">Kinase</keyword>
<dbReference type="EMBL" id="JBBLXS010000177">
    <property type="protein sequence ID" value="MEK0186070.1"/>
    <property type="molecule type" value="Genomic_DNA"/>
</dbReference>
<dbReference type="Pfam" id="PF00406">
    <property type="entry name" value="ADK"/>
    <property type="match status" value="1"/>
</dbReference>
<dbReference type="Proteomes" id="UP001384579">
    <property type="component" value="Unassembled WGS sequence"/>
</dbReference>
<keyword evidence="3 5" id="KW-0547">Nucleotide-binding</keyword>
<keyword evidence="5 7" id="KW-0067">ATP-binding</keyword>
<feature type="binding site" evidence="5">
    <location>
        <position position="31"/>
    </location>
    <ligand>
        <name>AMP</name>
        <dbReference type="ChEBI" id="CHEBI:456215"/>
    </ligand>
</feature>
<comment type="caution">
    <text evidence="5">Lacks conserved residue(s) required for the propagation of feature annotation.</text>
</comment>
<keyword evidence="1 5" id="KW-0808">Transferase</keyword>
<feature type="binding site" evidence="5">
    <location>
        <position position="128"/>
    </location>
    <ligand>
        <name>ATP</name>
        <dbReference type="ChEBI" id="CHEBI:30616"/>
    </ligand>
</feature>
<evidence type="ECO:0000313" key="9">
    <source>
        <dbReference type="Proteomes" id="UP001384579"/>
    </source>
</evidence>
<comment type="function">
    <text evidence="5">Catalyzes the reversible transfer of the terminal phosphate group between ATP and AMP. Plays an important role in cellular energy homeostasis and in adenine nucleotide metabolism.</text>
</comment>